<comment type="caution">
    <text evidence="1">The sequence shown here is derived from an EMBL/GenBank/DDBJ whole genome shotgun (WGS) entry which is preliminary data.</text>
</comment>
<evidence type="ECO:0000313" key="1">
    <source>
        <dbReference type="EMBL" id="PRW94230.1"/>
    </source>
</evidence>
<evidence type="ECO:0000313" key="2">
    <source>
        <dbReference type="Proteomes" id="UP000239731"/>
    </source>
</evidence>
<sequence>MESISCGSWLACDGGLTAARCAGWQAAIAGKPAPTLISALLRSSSNQQLHSALSSTLRNSSG</sequence>
<reference evidence="1 2" key="1">
    <citation type="submission" date="2018-03" db="EMBL/GenBank/DDBJ databases">
        <title>Blue discolouration in mozzarella cheese caused by Pseudomonas fluorescens.</title>
        <authorList>
            <person name="Chiesa F."/>
            <person name="Dalmasso A."/>
            <person name="Lomonaco S."/>
        </authorList>
    </citation>
    <scope>NUCLEOTIDE SEQUENCE [LARGE SCALE GENOMIC DNA]</scope>
    <source>
        <strain evidence="1 2">11293</strain>
    </source>
</reference>
<dbReference type="Proteomes" id="UP000239731">
    <property type="component" value="Unassembled WGS sequence"/>
</dbReference>
<accession>A0A2T0IFX5</accession>
<dbReference type="AlphaFoldDB" id="A0A2T0IFX5"/>
<protein>
    <submittedName>
        <fullName evidence="1">Uncharacterized protein</fullName>
    </submittedName>
</protein>
<dbReference type="EMBL" id="PVUH01000003">
    <property type="protein sequence ID" value="PRW94230.1"/>
    <property type="molecule type" value="Genomic_DNA"/>
</dbReference>
<gene>
    <name evidence="1" type="ORF">C7A10_05485</name>
</gene>
<name>A0A2T0IFX5_PSEFL</name>
<proteinExistence type="predicted"/>
<organism evidence="1 2">
    <name type="scientific">Pseudomonas fluorescens</name>
    <dbReference type="NCBI Taxonomy" id="294"/>
    <lineage>
        <taxon>Bacteria</taxon>
        <taxon>Pseudomonadati</taxon>
        <taxon>Pseudomonadota</taxon>
        <taxon>Gammaproteobacteria</taxon>
        <taxon>Pseudomonadales</taxon>
        <taxon>Pseudomonadaceae</taxon>
        <taxon>Pseudomonas</taxon>
    </lineage>
</organism>